<evidence type="ECO:0000313" key="2">
    <source>
        <dbReference type="EMBL" id="CAA9454145.1"/>
    </source>
</evidence>
<accession>A0A6J4QY07</accession>
<sequence length="76" mass="7915">MEVLPFAGSRPLGAEDAGRRPERRSRCPYPSRGVRRGSEGLLALLRPCLAGVPEGYGLGFEHAAPPFGAAVLLAGG</sequence>
<evidence type="ECO:0000256" key="1">
    <source>
        <dbReference type="SAM" id="MobiDB-lite"/>
    </source>
</evidence>
<dbReference type="EMBL" id="CADCUW010000647">
    <property type="protein sequence ID" value="CAA9454145.1"/>
    <property type="molecule type" value="Genomic_DNA"/>
</dbReference>
<organism evidence="2">
    <name type="scientific">uncultured Rubrobacteraceae bacterium</name>
    <dbReference type="NCBI Taxonomy" id="349277"/>
    <lineage>
        <taxon>Bacteria</taxon>
        <taxon>Bacillati</taxon>
        <taxon>Actinomycetota</taxon>
        <taxon>Rubrobacteria</taxon>
        <taxon>Rubrobacterales</taxon>
        <taxon>Rubrobacteraceae</taxon>
        <taxon>environmental samples</taxon>
    </lineage>
</organism>
<gene>
    <name evidence="2" type="ORF">AVDCRST_MAG01-01-4952</name>
</gene>
<protein>
    <submittedName>
        <fullName evidence="2">Uncharacterized protein</fullName>
    </submittedName>
</protein>
<feature type="region of interest" description="Disordered" evidence="1">
    <location>
        <begin position="1"/>
        <end position="35"/>
    </location>
</feature>
<proteinExistence type="predicted"/>
<name>A0A6J4QY07_9ACTN</name>
<reference evidence="2" key="1">
    <citation type="submission" date="2020-02" db="EMBL/GenBank/DDBJ databases">
        <authorList>
            <person name="Meier V. D."/>
        </authorList>
    </citation>
    <scope>NUCLEOTIDE SEQUENCE</scope>
    <source>
        <strain evidence="2">AVDCRST_MAG01</strain>
    </source>
</reference>
<dbReference type="AlphaFoldDB" id="A0A6J4QY07"/>